<protein>
    <submittedName>
        <fullName evidence="1">WGS project CAEQ00000000 data, annotated contig 1317</fullName>
    </submittedName>
</protein>
<reference evidence="1 2" key="2">
    <citation type="journal article" date="2012" name="Proc. Natl. Acad. Sci. U.S.A.">
        <title>Antigenic diversity is generated by distinct evolutionary mechanisms in African trypanosome species.</title>
        <authorList>
            <person name="Jackson A.P."/>
            <person name="Berry A."/>
            <person name="Aslett M."/>
            <person name="Allison H.C."/>
            <person name="Burton P."/>
            <person name="Vavrova-Anderson J."/>
            <person name="Brown R."/>
            <person name="Browne H."/>
            <person name="Corton N."/>
            <person name="Hauser H."/>
            <person name="Gamble J."/>
            <person name="Gilderthorp R."/>
            <person name="Marcello L."/>
            <person name="McQuillan J."/>
            <person name="Otto T.D."/>
            <person name="Quail M.A."/>
            <person name="Sanders M.J."/>
            <person name="van Tonder A."/>
            <person name="Ginger M.L."/>
            <person name="Field M.C."/>
            <person name="Barry J.D."/>
            <person name="Hertz-Fowler C."/>
            <person name="Berriman M."/>
        </authorList>
    </citation>
    <scope>NUCLEOTIDE SEQUENCE [LARGE SCALE GENOMIC DNA]</scope>
    <source>
        <strain evidence="1 2">IL3000</strain>
    </source>
</reference>
<sequence length="162" mass="17266">MMVVRVGSSGGSEENNHNGAAHQALCDVLKGAVGMWGKNGEHLSEPLRGALAHTIFGKDGTRNLDALIGSDVPDDYKKGILGSSRVYLCGLTHKEKEYGEKLKMRFSGHSAPHDLLCVCTPGTLGWPLTVKGSETIKDKLCGQEKDAFLASGEQELDRSGNG</sequence>
<comment type="caution">
    <text evidence="1">The sequence shown here is derived from an EMBL/GenBank/DDBJ whole genome shotgun (WGS) entry which is preliminary data.</text>
</comment>
<gene>
    <name evidence="1" type="ORF">TCIL3000_0_32730</name>
</gene>
<reference evidence="2" key="1">
    <citation type="submission" date="2011-07" db="EMBL/GenBank/DDBJ databases">
        <title>Divergent evolution of antigenic variation in African trypanosomes.</title>
        <authorList>
            <person name="Jackson A.P."/>
            <person name="Berry A."/>
            <person name="Allison H.C."/>
            <person name="Burton P."/>
            <person name="Anderson J."/>
            <person name="Aslett M."/>
            <person name="Brown R."/>
            <person name="Corton N."/>
            <person name="Harris D."/>
            <person name="Hauser H."/>
            <person name="Gamble J."/>
            <person name="Gilderthorp R."/>
            <person name="McQuillan J."/>
            <person name="Quail M.A."/>
            <person name="Sanders M."/>
            <person name="Van Tonder A."/>
            <person name="Ginger M.L."/>
            <person name="Donelson J.E."/>
            <person name="Field M.C."/>
            <person name="Barry J.D."/>
            <person name="Berriman M."/>
            <person name="Hertz-Fowler C."/>
        </authorList>
    </citation>
    <scope>NUCLEOTIDE SEQUENCE [LARGE SCALE GENOMIC DNA]</scope>
    <source>
        <strain evidence="2">IL3000</strain>
    </source>
</reference>
<dbReference type="AlphaFoldDB" id="F9W5D9"/>
<proteinExistence type="predicted"/>
<dbReference type="VEuPathDB" id="TriTrypDB:TcIL3000_0_32730"/>
<organism evidence="1 2">
    <name type="scientific">Trypanosoma congolense (strain IL3000)</name>
    <dbReference type="NCBI Taxonomy" id="1068625"/>
    <lineage>
        <taxon>Eukaryota</taxon>
        <taxon>Discoba</taxon>
        <taxon>Euglenozoa</taxon>
        <taxon>Kinetoplastea</taxon>
        <taxon>Metakinetoplastina</taxon>
        <taxon>Trypanosomatida</taxon>
        <taxon>Trypanosomatidae</taxon>
        <taxon>Trypanosoma</taxon>
        <taxon>Nannomonas</taxon>
    </lineage>
</organism>
<evidence type="ECO:0000313" key="1">
    <source>
        <dbReference type="EMBL" id="CCD12390.1"/>
    </source>
</evidence>
<evidence type="ECO:0000313" key="2">
    <source>
        <dbReference type="Proteomes" id="UP000000702"/>
    </source>
</evidence>
<dbReference type="Proteomes" id="UP000000702">
    <property type="component" value="Unassembled WGS sequence"/>
</dbReference>
<dbReference type="EMBL" id="CAEQ01000704">
    <property type="protein sequence ID" value="CCD12390.1"/>
    <property type="molecule type" value="Genomic_DNA"/>
</dbReference>
<name>F9W5D9_TRYCI</name>
<keyword evidence="2" id="KW-1185">Reference proteome</keyword>
<accession>F9W5D9</accession>